<evidence type="ECO:0000256" key="2">
    <source>
        <dbReference type="ARBA" id="ARBA00022475"/>
    </source>
</evidence>
<keyword evidence="2" id="KW-1003">Cell membrane</keyword>
<feature type="transmembrane region" description="Helical" evidence="7">
    <location>
        <begin position="317"/>
        <end position="340"/>
    </location>
</feature>
<dbReference type="OrthoDB" id="9770099at2"/>
<keyword evidence="11" id="KW-1185">Reference proteome</keyword>
<dbReference type="GO" id="GO:0022857">
    <property type="term" value="F:transmembrane transporter activity"/>
    <property type="evidence" value="ECO:0007669"/>
    <property type="project" value="TreeGrafter"/>
</dbReference>
<feature type="domain" description="MacB-like periplasmic core" evidence="9">
    <location>
        <begin position="23"/>
        <end position="238"/>
    </location>
</feature>
<keyword evidence="10" id="KW-0547">Nucleotide-binding</keyword>
<evidence type="ECO:0000259" key="9">
    <source>
        <dbReference type="Pfam" id="PF12704"/>
    </source>
</evidence>
<evidence type="ECO:0000256" key="6">
    <source>
        <dbReference type="ARBA" id="ARBA00038076"/>
    </source>
</evidence>
<comment type="subcellular location">
    <subcellularLocation>
        <location evidence="1">Cell membrane</location>
        <topology evidence="1">Multi-pass membrane protein</topology>
    </subcellularLocation>
</comment>
<keyword evidence="10" id="KW-0067">ATP-binding</keyword>
<sequence>MGLSILSLVQLSCRSLLGNPVRSFLSGIGVFMGVAAVNATLQVGNISRGVIEQQLAERDAPQIRIFPDWNPLTKESAQLTLEDLKILKQQLKSLRSISGINWMRDQQVVFQNQQANPSAIATTIDFLNTSGRKLVAGRDFTSNDFETYQPVLIIDQFLADKLFEKINPLGKSIYLNFRPYTVIGIVATQQSQEEEPTGSLYVPMAIYSAITGRKNIRMMWLRPYEIEDLETLEEQAKKILEQRFIGYKFRTWNTIEDILEQQKTLDSVSKALLVVGVIALIVGGVGIANITIASVIERTPEIGLRRAIGATQLDIMLQFILEAAILSLIGGTTAIVTVHGATVVIAEQFKLPYKFERQTAIFSLSSAILVGVGAGFFPALRASQLDPVKALRGE</sequence>
<feature type="domain" description="ABC3 transporter permease C-terminal" evidence="8">
    <location>
        <begin position="274"/>
        <end position="387"/>
    </location>
</feature>
<evidence type="ECO:0000256" key="3">
    <source>
        <dbReference type="ARBA" id="ARBA00022692"/>
    </source>
</evidence>
<feature type="transmembrane region" description="Helical" evidence="7">
    <location>
        <begin position="271"/>
        <end position="296"/>
    </location>
</feature>
<dbReference type="AlphaFoldDB" id="A0A1J1LJL3"/>
<keyword evidence="5 7" id="KW-0472">Membrane</keyword>
<reference evidence="11" key="1">
    <citation type="submission" date="2015-10" db="EMBL/GenBank/DDBJ databases">
        <authorList>
            <person name="Regsiter A."/>
            <person name="william w."/>
        </authorList>
    </citation>
    <scope>NUCLEOTIDE SEQUENCE [LARGE SCALE GENOMIC DNA]</scope>
</reference>
<evidence type="ECO:0000313" key="10">
    <source>
        <dbReference type="EMBL" id="CUR32084.1"/>
    </source>
</evidence>
<dbReference type="InterPro" id="IPR003838">
    <property type="entry name" value="ABC3_permease_C"/>
</dbReference>
<proteinExistence type="inferred from homology"/>
<accession>A0A1J1LJL3</accession>
<dbReference type="Proteomes" id="UP000184315">
    <property type="component" value="Unassembled WGS sequence"/>
</dbReference>
<dbReference type="InterPro" id="IPR050250">
    <property type="entry name" value="Macrolide_Exporter_MacB"/>
</dbReference>
<feature type="transmembrane region" description="Helical" evidence="7">
    <location>
        <begin position="360"/>
        <end position="380"/>
    </location>
</feature>
<dbReference type="InterPro" id="IPR025857">
    <property type="entry name" value="MacB_PCD"/>
</dbReference>
<dbReference type="STRING" id="671072.PL9214430056"/>
<evidence type="ECO:0000256" key="7">
    <source>
        <dbReference type="SAM" id="Phobius"/>
    </source>
</evidence>
<keyword evidence="4 7" id="KW-1133">Transmembrane helix</keyword>
<dbReference type="PANTHER" id="PTHR30572">
    <property type="entry name" value="MEMBRANE COMPONENT OF TRANSPORTER-RELATED"/>
    <property type="match status" value="1"/>
</dbReference>
<dbReference type="GO" id="GO:0005886">
    <property type="term" value="C:plasma membrane"/>
    <property type="evidence" value="ECO:0007669"/>
    <property type="project" value="UniProtKB-SubCell"/>
</dbReference>
<protein>
    <submittedName>
        <fullName evidence="10">Macrolide specific ABC-type transporter, ATP-binding protein</fullName>
    </submittedName>
</protein>
<dbReference type="GO" id="GO:0005524">
    <property type="term" value="F:ATP binding"/>
    <property type="evidence" value="ECO:0007669"/>
    <property type="project" value="UniProtKB-KW"/>
</dbReference>
<dbReference type="Pfam" id="PF02687">
    <property type="entry name" value="FtsX"/>
    <property type="match status" value="1"/>
</dbReference>
<dbReference type="RefSeq" id="WP_072718846.1">
    <property type="nucleotide sequence ID" value="NZ_LN889796.1"/>
</dbReference>
<name>A0A1J1LJL3_9CYAN</name>
<dbReference type="PANTHER" id="PTHR30572:SF4">
    <property type="entry name" value="ABC TRANSPORTER PERMEASE YTRF"/>
    <property type="match status" value="1"/>
</dbReference>
<dbReference type="Pfam" id="PF12704">
    <property type="entry name" value="MacB_PCD"/>
    <property type="match status" value="1"/>
</dbReference>
<evidence type="ECO:0000256" key="1">
    <source>
        <dbReference type="ARBA" id="ARBA00004651"/>
    </source>
</evidence>
<evidence type="ECO:0000256" key="5">
    <source>
        <dbReference type="ARBA" id="ARBA00023136"/>
    </source>
</evidence>
<evidence type="ECO:0000256" key="4">
    <source>
        <dbReference type="ARBA" id="ARBA00022989"/>
    </source>
</evidence>
<dbReference type="EMBL" id="CZDF01000148">
    <property type="protein sequence ID" value="CUR32084.1"/>
    <property type="molecule type" value="Genomic_DNA"/>
</dbReference>
<comment type="similarity">
    <text evidence="6">Belongs to the ABC-4 integral membrane protein family.</text>
</comment>
<organism evidence="10 11">
    <name type="scientific">Planktothrix tepida PCC 9214</name>
    <dbReference type="NCBI Taxonomy" id="671072"/>
    <lineage>
        <taxon>Bacteria</taxon>
        <taxon>Bacillati</taxon>
        <taxon>Cyanobacteriota</taxon>
        <taxon>Cyanophyceae</taxon>
        <taxon>Oscillatoriophycideae</taxon>
        <taxon>Oscillatoriales</taxon>
        <taxon>Microcoleaceae</taxon>
        <taxon>Planktothrix</taxon>
    </lineage>
</organism>
<keyword evidence="3 7" id="KW-0812">Transmembrane</keyword>
<evidence type="ECO:0000259" key="8">
    <source>
        <dbReference type="Pfam" id="PF02687"/>
    </source>
</evidence>
<gene>
    <name evidence="10" type="ORF">PL9214430056</name>
</gene>
<evidence type="ECO:0000313" key="11">
    <source>
        <dbReference type="Proteomes" id="UP000184315"/>
    </source>
</evidence>